<keyword evidence="3" id="KW-1185">Reference proteome</keyword>
<sequence length="118" mass="13659">MSNENEENLPNKRPNRPEESEVQEPEKRAKQTQTSDSEEEKVQDNEERNIMIRTIEIESSSDNSESLDAEIENYLQFRKRDQGLRSPSYSGDSDEELVDELPMENAEASEEELHANNT</sequence>
<dbReference type="Proteomes" id="UP001162131">
    <property type="component" value="Unassembled WGS sequence"/>
</dbReference>
<feature type="compositionally biased region" description="Basic and acidic residues" evidence="1">
    <location>
        <begin position="40"/>
        <end position="50"/>
    </location>
</feature>
<feature type="region of interest" description="Disordered" evidence="1">
    <location>
        <begin position="1"/>
        <end position="118"/>
    </location>
</feature>
<evidence type="ECO:0000313" key="2">
    <source>
        <dbReference type="EMBL" id="CAG9326041.1"/>
    </source>
</evidence>
<dbReference type="EMBL" id="CAJZBQ010000040">
    <property type="protein sequence ID" value="CAG9326041.1"/>
    <property type="molecule type" value="Genomic_DNA"/>
</dbReference>
<gene>
    <name evidence="2" type="ORF">BSTOLATCC_MIC40482</name>
</gene>
<evidence type="ECO:0000313" key="3">
    <source>
        <dbReference type="Proteomes" id="UP001162131"/>
    </source>
</evidence>
<name>A0AAU9JYN9_9CILI</name>
<organism evidence="2 3">
    <name type="scientific">Blepharisma stoltei</name>
    <dbReference type="NCBI Taxonomy" id="1481888"/>
    <lineage>
        <taxon>Eukaryota</taxon>
        <taxon>Sar</taxon>
        <taxon>Alveolata</taxon>
        <taxon>Ciliophora</taxon>
        <taxon>Postciliodesmatophora</taxon>
        <taxon>Heterotrichea</taxon>
        <taxon>Heterotrichida</taxon>
        <taxon>Blepharismidae</taxon>
        <taxon>Blepharisma</taxon>
    </lineage>
</organism>
<feature type="compositionally biased region" description="Basic and acidic residues" evidence="1">
    <location>
        <begin position="15"/>
        <end position="29"/>
    </location>
</feature>
<reference evidence="2" key="1">
    <citation type="submission" date="2021-09" db="EMBL/GenBank/DDBJ databases">
        <authorList>
            <consortium name="AG Swart"/>
            <person name="Singh M."/>
            <person name="Singh A."/>
            <person name="Seah K."/>
            <person name="Emmerich C."/>
        </authorList>
    </citation>
    <scope>NUCLEOTIDE SEQUENCE</scope>
    <source>
        <strain evidence="2">ATCC30299</strain>
    </source>
</reference>
<protein>
    <submittedName>
        <fullName evidence="2">Uncharacterized protein</fullName>
    </submittedName>
</protein>
<proteinExistence type="predicted"/>
<accession>A0AAU9JYN9</accession>
<feature type="compositionally biased region" description="Acidic residues" evidence="1">
    <location>
        <begin position="92"/>
        <end position="110"/>
    </location>
</feature>
<evidence type="ECO:0000256" key="1">
    <source>
        <dbReference type="SAM" id="MobiDB-lite"/>
    </source>
</evidence>
<comment type="caution">
    <text evidence="2">The sequence shown here is derived from an EMBL/GenBank/DDBJ whole genome shotgun (WGS) entry which is preliminary data.</text>
</comment>
<dbReference type="AlphaFoldDB" id="A0AAU9JYN9"/>